<gene>
    <name evidence="4" type="primary">DOM3Z</name>
</gene>
<comment type="subcellular location">
    <subcellularLocation>
        <location evidence="2">Nucleus</location>
    </subcellularLocation>
</comment>
<keyword evidence="2" id="KW-0547">Nucleotide-binding</keyword>
<comment type="similarity">
    <text evidence="1 2">Belongs to the DXO/Dom3Z family.</text>
</comment>
<dbReference type="EMBL" id="BT121042">
    <property type="protein sequence ID" value="ADD37972.1"/>
    <property type="molecule type" value="mRNA"/>
</dbReference>
<dbReference type="InterPro" id="IPR013961">
    <property type="entry name" value="RAI1"/>
</dbReference>
<organism evidence="4">
    <name type="scientific">Lepeophtheirus salmonis</name>
    <name type="common">Salmon louse</name>
    <name type="synonym">Caligus salmonis</name>
    <dbReference type="NCBI Taxonomy" id="72036"/>
    <lineage>
        <taxon>Eukaryota</taxon>
        <taxon>Metazoa</taxon>
        <taxon>Ecdysozoa</taxon>
        <taxon>Arthropoda</taxon>
        <taxon>Crustacea</taxon>
        <taxon>Multicrustacea</taxon>
        <taxon>Hexanauplia</taxon>
        <taxon>Copepoda</taxon>
        <taxon>Siphonostomatoida</taxon>
        <taxon>Caligidae</taxon>
        <taxon>Lepeophtheirus</taxon>
    </lineage>
</organism>
<evidence type="ECO:0000256" key="1">
    <source>
        <dbReference type="ARBA" id="ARBA00006562"/>
    </source>
</evidence>
<keyword evidence="2" id="KW-0694">RNA-binding</keyword>
<keyword evidence="2" id="KW-0539">Nucleus</keyword>
<dbReference type="OMA" id="VVTWRGH"/>
<comment type="function">
    <text evidence="2">Decapping enzyme for NAD-capped RNAs: specifically hydrolyzes the nicotinamide adenine dinucleotide (NAD) cap from a subset of RNAs by removing the entire NAD moiety from the 5'-end of an NAD-capped RNA.</text>
</comment>
<reference evidence="5" key="2">
    <citation type="submission" date="2014-05" db="EMBL/GenBank/DDBJ databases">
        <authorList>
            <person name="Chronopoulou M."/>
        </authorList>
    </citation>
    <scope>NUCLEOTIDE SEQUENCE</scope>
    <source>
        <tissue evidence="5">Whole organism</tissue>
    </source>
</reference>
<dbReference type="Pfam" id="PF08652">
    <property type="entry name" value="RAI1"/>
    <property type="match status" value="1"/>
</dbReference>
<dbReference type="PANTHER" id="PTHR12395:SF9">
    <property type="entry name" value="DECAPPING AND EXORIBONUCLEASE PROTEIN"/>
    <property type="match status" value="1"/>
</dbReference>
<keyword evidence="2" id="KW-0540">Nuclease</keyword>
<dbReference type="GO" id="GO:0000166">
    <property type="term" value="F:nucleotide binding"/>
    <property type="evidence" value="ECO:0007669"/>
    <property type="project" value="UniProtKB-KW"/>
</dbReference>
<dbReference type="EC" id="3.6.1.-" evidence="2"/>
<dbReference type="GO" id="GO:0046872">
    <property type="term" value="F:metal ion binding"/>
    <property type="evidence" value="ECO:0007669"/>
    <property type="project" value="UniProtKB-KW"/>
</dbReference>
<dbReference type="GO" id="GO:0000956">
    <property type="term" value="P:nuclear-transcribed mRNA catabolic process"/>
    <property type="evidence" value="ECO:0007669"/>
    <property type="project" value="TreeGrafter"/>
</dbReference>
<accession>D3PHD6</accession>
<dbReference type="GO" id="GO:0110155">
    <property type="term" value="P:NAD-cap decapping"/>
    <property type="evidence" value="ECO:0007669"/>
    <property type="project" value="TreeGrafter"/>
</dbReference>
<keyword evidence="2" id="KW-0378">Hydrolase</keyword>
<evidence type="ECO:0000256" key="2">
    <source>
        <dbReference type="RuleBase" id="RU367113"/>
    </source>
</evidence>
<protein>
    <recommendedName>
        <fullName evidence="2">Decapping nuclease</fullName>
        <ecNumber evidence="2">3.6.1.-</ecNumber>
    </recommendedName>
</protein>
<dbReference type="GO" id="GO:0034353">
    <property type="term" value="F:mRNA 5'-diphosphatase activity"/>
    <property type="evidence" value="ECO:0007669"/>
    <property type="project" value="TreeGrafter"/>
</dbReference>
<dbReference type="GO" id="GO:0005634">
    <property type="term" value="C:nucleus"/>
    <property type="evidence" value="ECO:0007669"/>
    <property type="project" value="UniProtKB-SubCell"/>
</dbReference>
<dbReference type="GO" id="GO:0005829">
    <property type="term" value="C:cytosol"/>
    <property type="evidence" value="ECO:0007669"/>
    <property type="project" value="TreeGrafter"/>
</dbReference>
<proteinExistence type="evidence at transcript level"/>
<dbReference type="GO" id="GO:0004518">
    <property type="term" value="F:nuclease activity"/>
    <property type="evidence" value="ECO:0007669"/>
    <property type="project" value="UniProtKB-KW"/>
</dbReference>
<feature type="domain" description="RAI1-like" evidence="3">
    <location>
        <begin position="19"/>
        <end position="343"/>
    </location>
</feature>
<sequence>MKSTYIPVPPSSSSFPSFKRPSILGSYGQNEQGEWIEDPSSYLKTFDARHWFRQSLNKKPLDLNRGKVILKDENHFAREGITSLLEWLRRNPQTNCPDFVLFRGVLTMLMKTPYERREPWCYSVVKYRDTIYLKAEETEYARNQKDRISPFIQKTMEWGYKFEHILSQTSDSNVDNVINTNEEYDSVYRTELEGMAIIYGAEMDAIFKSQKPEVNVEDFVEFKTSKEFQNDRNYQNFVKYKVLKWWCQSFLVGITTIVCGFRDDDGFVRRIEDFSVRDIPKLEGVTWKPNVCMGFLKNLLKTLKNDIILTPNIVYNVSFDPPGSNINTYETDLDISHVLPSWYTENTTKS</sequence>
<dbReference type="EMBL" id="HACA01004016">
    <property type="protein sequence ID" value="CDW21377.1"/>
    <property type="molecule type" value="Transcribed_RNA"/>
</dbReference>
<evidence type="ECO:0000313" key="5">
    <source>
        <dbReference type="EMBL" id="CDW21377.1"/>
    </source>
</evidence>
<evidence type="ECO:0000259" key="3">
    <source>
        <dbReference type="Pfam" id="PF08652"/>
    </source>
</evidence>
<reference evidence="4" key="1">
    <citation type="submission" date="2010-03" db="EMBL/GenBank/DDBJ databases">
        <title>Atlantic Lepeophtheirus salmonis ESTs and full-length cDNAs.</title>
        <authorList>
            <person name="Yasuike M."/>
            <person name="von Schalburg K."/>
            <person name="Cooper G."/>
            <person name="Leong J."/>
            <person name="Nilsen F."/>
            <person name="Jones S.R.M."/>
            <person name="Koop B.F."/>
        </authorList>
    </citation>
    <scope>NUCLEOTIDE SEQUENCE</scope>
    <source>
        <strain evidence="4">Atlantic form</strain>
        <tissue evidence="4">Mixed tissue</tissue>
    </source>
</reference>
<dbReference type="AlphaFoldDB" id="D3PHD6"/>
<keyword evidence="2" id="KW-0479">Metal-binding</keyword>
<dbReference type="GO" id="GO:0003723">
    <property type="term" value="F:RNA binding"/>
    <property type="evidence" value="ECO:0007669"/>
    <property type="project" value="UniProtKB-KW"/>
</dbReference>
<name>D3PHD6_LEPSM</name>
<dbReference type="OrthoDB" id="10020793at2759"/>
<comment type="cofactor">
    <cofactor evidence="2">
        <name>a divalent metal cation</name>
        <dbReference type="ChEBI" id="CHEBI:60240"/>
    </cofactor>
</comment>
<evidence type="ECO:0000313" key="4">
    <source>
        <dbReference type="EMBL" id="ADD37972.1"/>
    </source>
</evidence>
<dbReference type="InterPro" id="IPR039039">
    <property type="entry name" value="RAI1-like_fam"/>
</dbReference>
<dbReference type="PANTHER" id="PTHR12395">
    <property type="entry name" value="DOM-3 RELATED"/>
    <property type="match status" value="1"/>
</dbReference>